<feature type="region of interest" description="Disordered" evidence="1">
    <location>
        <begin position="1"/>
        <end position="51"/>
    </location>
</feature>
<dbReference type="GO" id="GO:0008443">
    <property type="term" value="F:phosphofructokinase activity"/>
    <property type="evidence" value="ECO:0007669"/>
    <property type="project" value="TreeGrafter"/>
</dbReference>
<evidence type="ECO:0000313" key="4">
    <source>
        <dbReference type="Proteomes" id="UP000321379"/>
    </source>
</evidence>
<evidence type="ECO:0000259" key="2">
    <source>
        <dbReference type="Pfam" id="PF00294"/>
    </source>
</evidence>
<dbReference type="PANTHER" id="PTHR46566">
    <property type="entry name" value="1-PHOSPHOFRUCTOKINASE-RELATED"/>
    <property type="match status" value="1"/>
</dbReference>
<name>A0A5C8UPA6_9MICO</name>
<reference evidence="3 4" key="1">
    <citation type="submission" date="2019-08" db="EMBL/GenBank/DDBJ databases">
        <title>Bacterial whole genome sequence for Glaciihabitans sp. CHu50b-6-2.</title>
        <authorList>
            <person name="Jin L."/>
        </authorList>
    </citation>
    <scope>NUCLEOTIDE SEQUENCE [LARGE SCALE GENOMIC DNA]</scope>
    <source>
        <strain evidence="3 4">CHu50b-6-2</strain>
    </source>
</reference>
<dbReference type="PANTHER" id="PTHR46566:SF5">
    <property type="entry name" value="1-PHOSPHOFRUCTOKINASE"/>
    <property type="match status" value="1"/>
</dbReference>
<protein>
    <recommendedName>
        <fullName evidence="2">Carbohydrate kinase PfkB domain-containing protein</fullName>
    </recommendedName>
</protein>
<dbReference type="InterPro" id="IPR029056">
    <property type="entry name" value="Ribokinase-like"/>
</dbReference>
<gene>
    <name evidence="3" type="ORF">FVP33_14385</name>
</gene>
<proteinExistence type="predicted"/>
<dbReference type="Proteomes" id="UP000321379">
    <property type="component" value="Unassembled WGS sequence"/>
</dbReference>
<dbReference type="Gene3D" id="3.40.1190.20">
    <property type="match status" value="1"/>
</dbReference>
<keyword evidence="4" id="KW-1185">Reference proteome</keyword>
<dbReference type="InterPro" id="IPR011611">
    <property type="entry name" value="PfkB_dom"/>
</dbReference>
<dbReference type="Pfam" id="PF00294">
    <property type="entry name" value="PfkB"/>
    <property type="match status" value="1"/>
</dbReference>
<dbReference type="AlphaFoldDB" id="A0A5C8UPA6"/>
<dbReference type="GO" id="GO:0005829">
    <property type="term" value="C:cytosol"/>
    <property type="evidence" value="ECO:0007669"/>
    <property type="project" value="TreeGrafter"/>
</dbReference>
<organism evidence="3 4">
    <name type="scientific">Lacisediminihabitans profunda</name>
    <dbReference type="NCBI Taxonomy" id="2594790"/>
    <lineage>
        <taxon>Bacteria</taxon>
        <taxon>Bacillati</taxon>
        <taxon>Actinomycetota</taxon>
        <taxon>Actinomycetes</taxon>
        <taxon>Micrococcales</taxon>
        <taxon>Microbacteriaceae</taxon>
        <taxon>Lacisediminihabitans</taxon>
    </lineage>
</organism>
<feature type="domain" description="Carbohydrate kinase PfkB" evidence="2">
    <location>
        <begin position="90"/>
        <end position="372"/>
    </location>
</feature>
<evidence type="ECO:0000256" key="1">
    <source>
        <dbReference type="SAM" id="MobiDB-lite"/>
    </source>
</evidence>
<dbReference type="SUPFAM" id="SSF53613">
    <property type="entry name" value="Ribokinase-like"/>
    <property type="match status" value="1"/>
</dbReference>
<evidence type="ECO:0000313" key="3">
    <source>
        <dbReference type="EMBL" id="TXN29357.1"/>
    </source>
</evidence>
<sequence>MVGGPRRRRRVRRRAGARCGGHHGSRRQLRRGLSRGRGIRRAARGRPAALGDGRRVALDQGGRRFHRTARPLRTAVPPGVITLLALGPSVDVTYLVDEFFEGGTFRPTGVYRAAGGKAVNAARAAVTMGADVAVVAPLGGASGQFALDDAVAAGIPLMPVWATADTRTCISISSAASGLLTELYEQPSAITGDELARLHEVTDTLLVERPGWFAISGGVPASVPVGGLAALIDLAHSRGIRVAVDSHGPALAAALSTRPELLKINRAEAAEALGIEPQADLFDSAFGMAERLRGITGGTVVITDGVAGSYAVDERGRHRAEWSGDFGRYPVGSGDSYLGGLLASLDAGGTLADALRLAAGCATANALVPGAGRFAKVDALAIADEVVVS</sequence>
<feature type="compositionally biased region" description="Basic residues" evidence="1">
    <location>
        <begin position="1"/>
        <end position="44"/>
    </location>
</feature>
<dbReference type="EMBL" id="VRMG01000009">
    <property type="protein sequence ID" value="TXN29357.1"/>
    <property type="molecule type" value="Genomic_DNA"/>
</dbReference>
<comment type="caution">
    <text evidence="3">The sequence shown here is derived from an EMBL/GenBank/DDBJ whole genome shotgun (WGS) entry which is preliminary data.</text>
</comment>
<accession>A0A5C8UPA6</accession>